<proteinExistence type="predicted"/>
<reference evidence="1 2" key="1">
    <citation type="submission" date="2015-08" db="EMBL/GenBank/DDBJ databases">
        <title>Next Generation Sequencing and Analysis of the Genome of Puccinia sorghi L Schw, the Causal Agent of Maize Common Rust.</title>
        <authorList>
            <person name="Rochi L."/>
            <person name="Burguener G."/>
            <person name="Darino M."/>
            <person name="Turjanski A."/>
            <person name="Kreff E."/>
            <person name="Dieguez M.J."/>
            <person name="Sacco F."/>
        </authorList>
    </citation>
    <scope>NUCLEOTIDE SEQUENCE [LARGE SCALE GENOMIC DNA]</scope>
    <source>
        <strain evidence="1 2">RO10H11247</strain>
    </source>
</reference>
<evidence type="ECO:0000313" key="1">
    <source>
        <dbReference type="EMBL" id="KNZ55590.1"/>
    </source>
</evidence>
<gene>
    <name evidence="1" type="ORF">VP01_263g1</name>
</gene>
<dbReference type="Proteomes" id="UP000037035">
    <property type="component" value="Unassembled WGS sequence"/>
</dbReference>
<evidence type="ECO:0000313" key="2">
    <source>
        <dbReference type="Proteomes" id="UP000037035"/>
    </source>
</evidence>
<dbReference type="AlphaFoldDB" id="A0A0L6V637"/>
<protein>
    <submittedName>
        <fullName evidence="1">Uncharacterized protein</fullName>
    </submittedName>
</protein>
<dbReference type="VEuPathDB" id="FungiDB:VP01_263g1"/>
<organism evidence="1 2">
    <name type="scientific">Puccinia sorghi</name>
    <dbReference type="NCBI Taxonomy" id="27349"/>
    <lineage>
        <taxon>Eukaryota</taxon>
        <taxon>Fungi</taxon>
        <taxon>Dikarya</taxon>
        <taxon>Basidiomycota</taxon>
        <taxon>Pucciniomycotina</taxon>
        <taxon>Pucciniomycetes</taxon>
        <taxon>Pucciniales</taxon>
        <taxon>Pucciniaceae</taxon>
        <taxon>Puccinia</taxon>
    </lineage>
</organism>
<sequence length="390" mass="44817">MLRGRLDPEVGGHLGRVREGVDPIDDETRVFSMFGFSLCSFFRLFPKRGIFRFFLFFFGQQISAQESVKELIIPLQTSRNAASTPDDTPSMSKVHFLRCLNCPTNDIHQEWYATKLLSRADCEQLQCQVWGEISCFHLGPRKMKGSGWPSGYNLLELFNNCATEDFSTAGHPECKRSRLSKYPESTTKKITNSNQHLDQQPQEITHYSNSPLTNSSFRATTSSISKNYLKNKCSVIIKLDVTPAKTYYISPKRTTSLDGVHHFESSTACHLRTCMIFIKYNNRNLMTAHSQESCGFYTASRNLIFQQSFICQLYIHENLSYEILSIVSFKFDPHYRHAGYSSRNDLEKDEIKGVKPTLLGRELNYPSACLHSKQKNLSQVRKKINFETHY</sequence>
<dbReference type="EMBL" id="LAVV01007546">
    <property type="protein sequence ID" value="KNZ55590.1"/>
    <property type="molecule type" value="Genomic_DNA"/>
</dbReference>
<comment type="caution">
    <text evidence="1">The sequence shown here is derived from an EMBL/GenBank/DDBJ whole genome shotgun (WGS) entry which is preliminary data.</text>
</comment>
<name>A0A0L6V637_9BASI</name>
<keyword evidence="2" id="KW-1185">Reference proteome</keyword>
<accession>A0A0L6V637</accession>